<dbReference type="AlphaFoldDB" id="A0AAD6NIM1"/>
<comment type="caution">
    <text evidence="2">The sequence shown here is derived from an EMBL/GenBank/DDBJ whole genome shotgun (WGS) entry which is preliminary data.</text>
</comment>
<proteinExistence type="predicted"/>
<keyword evidence="3" id="KW-1185">Reference proteome</keyword>
<dbReference type="EMBL" id="JAQGDS010000006">
    <property type="protein sequence ID" value="KAJ6259552.1"/>
    <property type="molecule type" value="Genomic_DNA"/>
</dbReference>
<feature type="domain" description="RapZ C-terminal" evidence="1">
    <location>
        <begin position="121"/>
        <end position="175"/>
    </location>
</feature>
<name>A0AAD6NIM1_DREDA</name>
<dbReference type="Pfam" id="PF22740">
    <property type="entry name" value="PapZ_C"/>
    <property type="match status" value="1"/>
</dbReference>
<organism evidence="2 3">
    <name type="scientific">Drechslerella dactyloides</name>
    <name type="common">Nematode-trapping fungus</name>
    <name type="synonym">Arthrobotrys dactyloides</name>
    <dbReference type="NCBI Taxonomy" id="74499"/>
    <lineage>
        <taxon>Eukaryota</taxon>
        <taxon>Fungi</taxon>
        <taxon>Dikarya</taxon>
        <taxon>Ascomycota</taxon>
        <taxon>Pezizomycotina</taxon>
        <taxon>Orbiliomycetes</taxon>
        <taxon>Orbiliales</taxon>
        <taxon>Orbiliaceae</taxon>
        <taxon>Drechslerella</taxon>
    </lineage>
</organism>
<reference evidence="2" key="1">
    <citation type="submission" date="2023-01" db="EMBL/GenBank/DDBJ databases">
        <title>The chitinases involved in constricting ring structure development in the nematode-trapping fungus Drechslerella dactyloides.</title>
        <authorList>
            <person name="Wang R."/>
            <person name="Zhang L."/>
            <person name="Tang P."/>
            <person name="Li S."/>
            <person name="Liang L."/>
        </authorList>
    </citation>
    <scope>NUCLEOTIDE SEQUENCE</scope>
    <source>
        <strain evidence="2">YMF1.00031</strain>
    </source>
</reference>
<evidence type="ECO:0000313" key="2">
    <source>
        <dbReference type="EMBL" id="KAJ6259552.1"/>
    </source>
</evidence>
<dbReference type="InterPro" id="IPR053931">
    <property type="entry name" value="RapZ_C"/>
</dbReference>
<dbReference type="Proteomes" id="UP001221413">
    <property type="component" value="Unassembled WGS sequence"/>
</dbReference>
<sequence>MVAVTVVISSSGAHYGPLQPPATLRYDLRKIPNPPKQLRDTLDGRSKKLRNHLTNDEQFMQLLDTIHADILREVGQLQAAPTNDETSATTQHFQQLHGPDYAQLESAGNDAVDKEYSLNVGESAVREAKVEDDRKLTVNCFCHRGRHRSASMVEELARLRWPADVDIEIFHRDIDKSQRNQMVTSSDGPESLRECFETKKIRSVMFVPMIELFCERFKGLRGNNFPPSSHTEPKVPQAPISSKDLVLPTPCASKERTTAPAATGSSVAASSSATAVLALQTTSSPSIPTGHTPAIAQNVEKRVLRGGNLSPLTIWEIY</sequence>
<evidence type="ECO:0000259" key="1">
    <source>
        <dbReference type="Pfam" id="PF22740"/>
    </source>
</evidence>
<protein>
    <recommendedName>
        <fullName evidence="1">RapZ C-terminal domain-containing protein</fullName>
    </recommendedName>
</protein>
<accession>A0AAD6NIM1</accession>
<evidence type="ECO:0000313" key="3">
    <source>
        <dbReference type="Proteomes" id="UP001221413"/>
    </source>
</evidence>
<gene>
    <name evidence="2" type="ORF">Dda_5189</name>
</gene>